<dbReference type="GO" id="GO:0004035">
    <property type="term" value="F:alkaline phosphatase activity"/>
    <property type="evidence" value="ECO:0007669"/>
    <property type="project" value="UniProtKB-EC"/>
</dbReference>
<dbReference type="Pfam" id="PF13653">
    <property type="entry name" value="GDPD_2"/>
    <property type="match status" value="1"/>
</dbReference>
<evidence type="ECO:0000313" key="4">
    <source>
        <dbReference type="EMBL" id="MFC4195770.1"/>
    </source>
</evidence>
<dbReference type="InterPro" id="IPR017946">
    <property type="entry name" value="PLC-like_Pdiesterase_TIM-brl"/>
</dbReference>
<dbReference type="CDD" id="cd08577">
    <property type="entry name" value="PI-PLCc_GDPD_SF_unchar3"/>
    <property type="match status" value="1"/>
</dbReference>
<organism evidence="4 5">
    <name type="scientific">Pedobacter jamesrossensis</name>
    <dbReference type="NCBI Taxonomy" id="1908238"/>
    <lineage>
        <taxon>Bacteria</taxon>
        <taxon>Pseudomonadati</taxon>
        <taxon>Bacteroidota</taxon>
        <taxon>Sphingobacteriia</taxon>
        <taxon>Sphingobacteriales</taxon>
        <taxon>Sphingobacteriaceae</taxon>
        <taxon>Pedobacter</taxon>
    </lineage>
</organism>
<evidence type="ECO:0000256" key="1">
    <source>
        <dbReference type="ARBA" id="ARBA00022553"/>
    </source>
</evidence>
<keyword evidence="4" id="KW-0378">Hydrolase</keyword>
<dbReference type="SMART" id="SM00098">
    <property type="entry name" value="alkPPc"/>
    <property type="match status" value="1"/>
</dbReference>
<evidence type="ECO:0000256" key="2">
    <source>
        <dbReference type="RuleBase" id="RU003946"/>
    </source>
</evidence>
<keyword evidence="3" id="KW-0732">Signal</keyword>
<dbReference type="Gene3D" id="3.40.720.10">
    <property type="entry name" value="Alkaline Phosphatase, subunit A"/>
    <property type="match status" value="1"/>
</dbReference>
<comment type="similarity">
    <text evidence="2">Belongs to the alkaline phosphatase family.</text>
</comment>
<dbReference type="EC" id="3.1.3.1" evidence="4"/>
<dbReference type="Gene3D" id="3.20.20.190">
    <property type="entry name" value="Phosphatidylinositol (PI) phosphodiesterase"/>
    <property type="match status" value="1"/>
</dbReference>
<dbReference type="RefSeq" id="WP_378959084.1">
    <property type="nucleotide sequence ID" value="NZ_JBHRXC010000001.1"/>
</dbReference>
<dbReference type="PANTHER" id="PTHR11596">
    <property type="entry name" value="ALKALINE PHOSPHATASE"/>
    <property type="match status" value="1"/>
</dbReference>
<evidence type="ECO:0000313" key="5">
    <source>
        <dbReference type="Proteomes" id="UP001595792"/>
    </source>
</evidence>
<accession>A0ABV8NFQ3</accession>
<dbReference type="EMBL" id="JBHSBY010000022">
    <property type="protein sequence ID" value="MFC4195770.1"/>
    <property type="molecule type" value="Genomic_DNA"/>
</dbReference>
<keyword evidence="1" id="KW-0597">Phosphoprotein</keyword>
<protein>
    <submittedName>
        <fullName evidence="4">Alkaline phosphatase</fullName>
        <ecNumber evidence="4">3.1.3.1</ecNumber>
    </submittedName>
</protein>
<dbReference type="InterPro" id="IPR001952">
    <property type="entry name" value="Alkaline_phosphatase"/>
</dbReference>
<sequence>MKISIILNLFLAILISFSAFAQVKSVTGGHSHNDYHQSIPLLQAYYSGMESIEADVFLKDDELYVAHELSEITKERTLKTLYLEPLFKLYKKNGDNAFQDSSKKLQLVIDIKENHPEVLKKLISYIKEFGNTFDASANKKAIKIVISGNMPAPNNFKNWPEYIYFDGRPEVKYTTDELKRVAMISQDIKKYTVWNGKGVPTPTDLKKLQDVVAEAHNLGKPFRFWGTVDSPNTWIVLQSLGVDWINTDHPVKLNEFYNNQEKLTYTNPKAYPVYKPNYQSDGKEKKVKNVILLIGDGMGLAQIHAGLIANHGNLNISQIKNIGFSQTGAANSGNTDSAAGASAMATGEKTNNRYIGMGTDNKPRTNLVDSIAQFGIKSGIISVGDITDATPAAFYAHQTERTMSNAIAADLLNSKAEVLIGSNQDAFIKNQDTELINKLSKQGFKLNKSFADFDKEVSGKQLVLLPTEDTRSVLKGRTDLLKKSLLKTISLLSKNKNGFFIMAEGAQIDHGGHTNNLPYVITEMHDFDRTIGAALEFADKDGETLVIITADHETGGLTLLDADEKNGTITGAFSTDDHTNIMVPVFAYGPKSEMFKGIYKNNEIFKKIINLLAPVKAKK</sequence>
<dbReference type="PANTHER" id="PTHR11596:SF5">
    <property type="entry name" value="ALKALINE PHOSPHATASE"/>
    <property type="match status" value="1"/>
</dbReference>
<feature type="chain" id="PRO_5045495545" evidence="3">
    <location>
        <begin position="22"/>
        <end position="619"/>
    </location>
</feature>
<dbReference type="SUPFAM" id="SSF53649">
    <property type="entry name" value="Alkaline phosphatase-like"/>
    <property type="match status" value="1"/>
</dbReference>
<keyword evidence="5" id="KW-1185">Reference proteome</keyword>
<dbReference type="InterPro" id="IPR039559">
    <property type="entry name" value="AIM6_PI-PLC-like_dom"/>
</dbReference>
<dbReference type="Proteomes" id="UP001595792">
    <property type="component" value="Unassembled WGS sequence"/>
</dbReference>
<dbReference type="Pfam" id="PF00245">
    <property type="entry name" value="Alk_phosphatase"/>
    <property type="match status" value="1"/>
</dbReference>
<evidence type="ECO:0000256" key="3">
    <source>
        <dbReference type="SAM" id="SignalP"/>
    </source>
</evidence>
<dbReference type="PRINTS" id="PR00113">
    <property type="entry name" value="ALKPHPHTASE"/>
</dbReference>
<gene>
    <name evidence="4" type="ORF">ACFOUY_03575</name>
</gene>
<dbReference type="SUPFAM" id="SSF51695">
    <property type="entry name" value="PLC-like phosphodiesterases"/>
    <property type="match status" value="1"/>
</dbReference>
<dbReference type="InterPro" id="IPR017850">
    <property type="entry name" value="Alkaline_phosphatase_core_sf"/>
</dbReference>
<dbReference type="CDD" id="cd16012">
    <property type="entry name" value="ALP"/>
    <property type="match status" value="1"/>
</dbReference>
<proteinExistence type="inferred from homology"/>
<comment type="caution">
    <text evidence="4">The sequence shown here is derived from an EMBL/GenBank/DDBJ whole genome shotgun (WGS) entry which is preliminary data.</text>
</comment>
<reference evidence="5" key="1">
    <citation type="journal article" date="2019" name="Int. J. Syst. Evol. Microbiol.">
        <title>The Global Catalogue of Microorganisms (GCM) 10K type strain sequencing project: providing services to taxonomists for standard genome sequencing and annotation.</title>
        <authorList>
            <consortium name="The Broad Institute Genomics Platform"/>
            <consortium name="The Broad Institute Genome Sequencing Center for Infectious Disease"/>
            <person name="Wu L."/>
            <person name="Ma J."/>
        </authorList>
    </citation>
    <scope>NUCLEOTIDE SEQUENCE [LARGE SCALE GENOMIC DNA]</scope>
    <source>
        <strain evidence="5">CCM 8689</strain>
    </source>
</reference>
<name>A0ABV8NFQ3_9SPHI</name>
<feature type="signal peptide" evidence="3">
    <location>
        <begin position="1"/>
        <end position="21"/>
    </location>
</feature>